<evidence type="ECO:0000313" key="1">
    <source>
        <dbReference type="EMBL" id="MCV2870646.1"/>
    </source>
</evidence>
<reference evidence="1 2" key="1">
    <citation type="submission" date="2022-10" db="EMBL/GenBank/DDBJ databases">
        <title>Defluviimonas sp. nov., isolated from ocean surface water.</title>
        <authorList>
            <person name="He W."/>
            <person name="Wang L."/>
            <person name="Zhang D.-F."/>
        </authorList>
    </citation>
    <scope>NUCLEOTIDE SEQUENCE [LARGE SCALE GENOMIC DNA]</scope>
    <source>
        <strain evidence="1 2">WL0002</strain>
    </source>
</reference>
<dbReference type="EMBL" id="JAOWKY010000008">
    <property type="protein sequence ID" value="MCV2870646.1"/>
    <property type="molecule type" value="Genomic_DNA"/>
</dbReference>
<dbReference type="Proteomes" id="UP001652542">
    <property type="component" value="Unassembled WGS sequence"/>
</dbReference>
<organism evidence="1 2">
    <name type="scientific">Albidovulum marisflavi</name>
    <dbReference type="NCBI Taxonomy" id="2984159"/>
    <lineage>
        <taxon>Bacteria</taxon>
        <taxon>Pseudomonadati</taxon>
        <taxon>Pseudomonadota</taxon>
        <taxon>Alphaproteobacteria</taxon>
        <taxon>Rhodobacterales</taxon>
        <taxon>Paracoccaceae</taxon>
        <taxon>Albidovulum</taxon>
    </lineage>
</organism>
<evidence type="ECO:0000313" key="2">
    <source>
        <dbReference type="Proteomes" id="UP001652542"/>
    </source>
</evidence>
<name>A0ABT2ZIU2_9RHOB</name>
<gene>
    <name evidence="1" type="ORF">OEW28_18695</name>
</gene>
<comment type="caution">
    <text evidence="1">The sequence shown here is derived from an EMBL/GenBank/DDBJ whole genome shotgun (WGS) entry which is preliminary data.</text>
</comment>
<evidence type="ECO:0008006" key="3">
    <source>
        <dbReference type="Google" id="ProtNLM"/>
    </source>
</evidence>
<proteinExistence type="predicted"/>
<dbReference type="RefSeq" id="WP_263736324.1">
    <property type="nucleotide sequence ID" value="NZ_JAOWKY010000008.1"/>
</dbReference>
<sequence>MADRHNMLIEGAAKTFDRGAVEARIAPVVRGQKVKRALGVQQILEWAFGRECVRIDTDPTSRLGGQGAVGFGMEYVLLQRQILGCRVDTSVGRSSPHEDAEIVAAIVENLPQTYGGLPMALRIAEYARAGTTPDWLPGARTRVVPKEWSENQFGVRASTAVAEVISYRHRGRMVKREVRCCPVTYTPSASQIAAARRGYLDWWGALHHIRHGLGLVRLSDIDVTDAMPPMEPWRRR</sequence>
<protein>
    <recommendedName>
        <fullName evidence="3">Transposase</fullName>
    </recommendedName>
</protein>
<keyword evidence="2" id="KW-1185">Reference proteome</keyword>
<accession>A0ABT2ZIU2</accession>